<reference evidence="1 2" key="1">
    <citation type="submission" date="2018-03" db="EMBL/GenBank/DDBJ databases">
        <title>Genomic Encyclopedia of Type Strains, Phase III (KMG-III): the genomes of soil and plant-associated and newly described type strains.</title>
        <authorList>
            <person name="Whitman W."/>
        </authorList>
    </citation>
    <scope>NUCLEOTIDE SEQUENCE [LARGE SCALE GENOMIC DNA]</scope>
    <source>
        <strain evidence="1 2">CGMCC 1.12700</strain>
    </source>
</reference>
<evidence type="ECO:0000313" key="2">
    <source>
        <dbReference type="Proteomes" id="UP000240572"/>
    </source>
</evidence>
<protein>
    <recommendedName>
        <fullName evidence="3">Glycoside hydrolase family 42 N-terminal domain-containing protein</fullName>
    </recommendedName>
</protein>
<gene>
    <name evidence="1" type="ORF">B0I18_103338</name>
</gene>
<dbReference type="Proteomes" id="UP000240572">
    <property type="component" value="Unassembled WGS sequence"/>
</dbReference>
<sequence length="339" mass="39028">MESSSMKRLLFWGILCCLVSCKRDKTEHAFYYWKTSPASVSAAKIKQLGISHFYIRIMDVDWDERLQMPVPVSPLSQLPEAIQKLHFTPVVFITNRTFARADDYWADSLAVRLSTYLGSRIARLRPDSAGRMYDEIQVDCDWTPATRDRYFRFLARFKALNKDRKITATIRLYPYKYPDKMGVPPVDKGMLMCYNLGRIAEPGTRNSVFDARELNRYLTNRKYALPLDIALPVFGWYAWFRAGSFKGIIYASELSSGDSLVATTGQGQLRVPGDRELAGKYLRAGDILRSEYPAADDLEQAAKTLKTHIPGIQRVAFYHWDEPAINRYEPTIQHIYDLF</sequence>
<keyword evidence="2" id="KW-1185">Reference proteome</keyword>
<dbReference type="EMBL" id="PYGD01000003">
    <property type="protein sequence ID" value="PSK92756.1"/>
    <property type="molecule type" value="Genomic_DNA"/>
</dbReference>
<name>A0A2P8D698_9BACT</name>
<comment type="caution">
    <text evidence="1">The sequence shown here is derived from an EMBL/GenBank/DDBJ whole genome shotgun (WGS) entry which is preliminary data.</text>
</comment>
<dbReference type="AlphaFoldDB" id="A0A2P8D698"/>
<evidence type="ECO:0000313" key="1">
    <source>
        <dbReference type="EMBL" id="PSK92756.1"/>
    </source>
</evidence>
<proteinExistence type="predicted"/>
<dbReference type="OrthoDB" id="634553at2"/>
<dbReference type="RefSeq" id="WP_146146730.1">
    <property type="nucleotide sequence ID" value="NZ_PYGD01000003.1"/>
</dbReference>
<evidence type="ECO:0008006" key="3">
    <source>
        <dbReference type="Google" id="ProtNLM"/>
    </source>
</evidence>
<organism evidence="1 2">
    <name type="scientific">Taibaiella chishuiensis</name>
    <dbReference type="NCBI Taxonomy" id="1434707"/>
    <lineage>
        <taxon>Bacteria</taxon>
        <taxon>Pseudomonadati</taxon>
        <taxon>Bacteroidota</taxon>
        <taxon>Chitinophagia</taxon>
        <taxon>Chitinophagales</taxon>
        <taxon>Chitinophagaceae</taxon>
        <taxon>Taibaiella</taxon>
    </lineage>
</organism>
<accession>A0A2P8D698</accession>